<evidence type="ECO:0000256" key="1">
    <source>
        <dbReference type="SAM" id="MobiDB-lite"/>
    </source>
</evidence>
<dbReference type="Gene3D" id="3.30.70.1620">
    <property type="match status" value="1"/>
</dbReference>
<keyword evidence="4" id="KW-1185">Reference proteome</keyword>
<dbReference type="PANTHER" id="PTHR43977">
    <property type="entry name" value="STRUCTURAL MAINTENANCE OF CHROMOSOMES PROTEIN 3"/>
    <property type="match status" value="1"/>
</dbReference>
<organism evidence="3 4">
    <name type="scientific">Kouleothrix aurantiaca</name>
    <dbReference type="NCBI Taxonomy" id="186479"/>
    <lineage>
        <taxon>Bacteria</taxon>
        <taxon>Bacillati</taxon>
        <taxon>Chloroflexota</taxon>
        <taxon>Chloroflexia</taxon>
        <taxon>Chloroflexales</taxon>
        <taxon>Roseiflexineae</taxon>
        <taxon>Roseiflexaceae</taxon>
        <taxon>Kouleothrix</taxon>
    </lineage>
</organism>
<reference evidence="3 4" key="1">
    <citation type="submission" date="2015-09" db="EMBL/GenBank/DDBJ databases">
        <title>Draft genome sequence of Kouleothrix aurantiaca JCM 19913.</title>
        <authorList>
            <person name="Hemp J."/>
        </authorList>
    </citation>
    <scope>NUCLEOTIDE SEQUENCE [LARGE SCALE GENOMIC DNA]</scope>
    <source>
        <strain evidence="3 4">COM-B</strain>
    </source>
</reference>
<dbReference type="SUPFAM" id="SSF75553">
    <property type="entry name" value="Smc hinge domain"/>
    <property type="match status" value="1"/>
</dbReference>
<accession>A0A0N8PQV0</accession>
<protein>
    <submittedName>
        <fullName evidence="3">Chromosome segregation protein SMC</fullName>
    </submittedName>
</protein>
<evidence type="ECO:0000259" key="2">
    <source>
        <dbReference type="SMART" id="SM00968"/>
    </source>
</evidence>
<feature type="domain" description="SMC hinge" evidence="2">
    <location>
        <begin position="85"/>
        <end position="200"/>
    </location>
</feature>
<dbReference type="AlphaFoldDB" id="A0A0N8PQV0"/>
<dbReference type="GO" id="GO:0051276">
    <property type="term" value="P:chromosome organization"/>
    <property type="evidence" value="ECO:0007669"/>
    <property type="project" value="InterPro"/>
</dbReference>
<gene>
    <name evidence="3" type="ORF">SE17_39655</name>
</gene>
<comment type="caution">
    <text evidence="3">The sequence shown here is derived from an EMBL/GenBank/DDBJ whole genome shotgun (WGS) entry which is preliminary data.</text>
</comment>
<evidence type="ECO:0000313" key="3">
    <source>
        <dbReference type="EMBL" id="KPV48141.1"/>
    </source>
</evidence>
<name>A0A0N8PQV0_9CHLR</name>
<dbReference type="EMBL" id="LJCR01002908">
    <property type="protein sequence ID" value="KPV48141.1"/>
    <property type="molecule type" value="Genomic_DNA"/>
</dbReference>
<proteinExistence type="predicted"/>
<dbReference type="GO" id="GO:0005524">
    <property type="term" value="F:ATP binding"/>
    <property type="evidence" value="ECO:0007669"/>
    <property type="project" value="InterPro"/>
</dbReference>
<feature type="compositionally biased region" description="Pro residues" evidence="1">
    <location>
        <begin position="14"/>
        <end position="25"/>
    </location>
</feature>
<dbReference type="InterPro" id="IPR036277">
    <property type="entry name" value="SMC_hinge_sf"/>
</dbReference>
<dbReference type="GO" id="GO:0005694">
    <property type="term" value="C:chromosome"/>
    <property type="evidence" value="ECO:0007669"/>
    <property type="project" value="InterPro"/>
</dbReference>
<sequence length="234" mass="24870">MKPRRRSSAAPSRPSTPPPALPSRPAPLDQSRAKRAGADEALAQARRTVADSEARLETLTRLQRSYAGAFAGVKAAMQWAETQGRDGFVLVSSIIRTPANLETAIEVALGSRLQNVVVEQWADAEDAIAALKRGGQGRATFLPLDTIRRGDDRRASVNIAGVLGVATDLIDFDEHYRPVVQNLLGRTLVVEDLPTARQALRQLTGGWTLVTLAGEQVSSGGAVTGGAQVKETGT</sequence>
<dbReference type="Proteomes" id="UP000050509">
    <property type="component" value="Unassembled WGS sequence"/>
</dbReference>
<dbReference type="SMART" id="SM00968">
    <property type="entry name" value="SMC_hinge"/>
    <property type="match status" value="1"/>
</dbReference>
<dbReference type="InterPro" id="IPR010935">
    <property type="entry name" value="SMC_hinge"/>
</dbReference>
<evidence type="ECO:0000313" key="4">
    <source>
        <dbReference type="Proteomes" id="UP000050509"/>
    </source>
</evidence>
<dbReference type="Pfam" id="PF06470">
    <property type="entry name" value="SMC_hinge"/>
    <property type="match status" value="1"/>
</dbReference>
<feature type="non-terminal residue" evidence="3">
    <location>
        <position position="234"/>
    </location>
</feature>
<feature type="region of interest" description="Disordered" evidence="1">
    <location>
        <begin position="1"/>
        <end position="38"/>
    </location>
</feature>
<dbReference type="Gene3D" id="1.20.1060.20">
    <property type="match status" value="1"/>
</dbReference>